<dbReference type="Proteomes" id="UP001151002">
    <property type="component" value="Unassembled WGS sequence"/>
</dbReference>
<evidence type="ECO:0000256" key="1">
    <source>
        <dbReference type="SAM" id="MobiDB-lite"/>
    </source>
</evidence>
<feature type="domain" description="DUF4253" evidence="2">
    <location>
        <begin position="164"/>
        <end position="271"/>
    </location>
</feature>
<dbReference type="EMBL" id="JAPNTZ010000004">
    <property type="protein sequence ID" value="MCY1138899.1"/>
    <property type="molecule type" value="Genomic_DNA"/>
</dbReference>
<protein>
    <submittedName>
        <fullName evidence="3">DUF4253 domain-containing protein</fullName>
    </submittedName>
</protein>
<gene>
    <name evidence="3" type="ORF">OWR29_12895</name>
</gene>
<proteinExistence type="predicted"/>
<dbReference type="RefSeq" id="WP_267562940.1">
    <property type="nucleotide sequence ID" value="NZ_JAPNTZ010000004.1"/>
</dbReference>
<sequence>MPAEDAALPPHTPLLTTATGAQVLAFEAPAAQALTWWRRLRDAHPTTGYWPVLLDADAPEYFADAYEYESPADAHARLKTLDGATLLADRWAAKLAIYGPELTAEINTDLNQERPWPTAPERRGSEFADSDYSAGPEALPSDAHDANTSTEAIAGSGSDDTVTVALVPAPAGWMVPVVLHYGGWNDYPDPAEHAAILRYWHDRYGADLVSMTGTTTEFAVARPPRTHPDALRLSWEYRAYNDGYFDFYFADNLTDLAASLLEAPVWRCWWD</sequence>
<reference evidence="3" key="1">
    <citation type="submission" date="2022-11" db="EMBL/GenBank/DDBJ databases">
        <authorList>
            <person name="Somphong A."/>
            <person name="Phongsopitanun W."/>
        </authorList>
    </citation>
    <scope>NUCLEOTIDE SEQUENCE</scope>
    <source>
        <strain evidence="3">Pm04-4</strain>
    </source>
</reference>
<name>A0ABT4AXG1_9ACTN</name>
<dbReference type="InterPro" id="IPR025349">
    <property type="entry name" value="DUF4253"/>
</dbReference>
<organism evidence="3 4">
    <name type="scientific">Paractinoplanes pyxinae</name>
    <dbReference type="NCBI Taxonomy" id="2997416"/>
    <lineage>
        <taxon>Bacteria</taxon>
        <taxon>Bacillati</taxon>
        <taxon>Actinomycetota</taxon>
        <taxon>Actinomycetes</taxon>
        <taxon>Micromonosporales</taxon>
        <taxon>Micromonosporaceae</taxon>
        <taxon>Paractinoplanes</taxon>
    </lineage>
</organism>
<accession>A0ABT4AXG1</accession>
<evidence type="ECO:0000259" key="2">
    <source>
        <dbReference type="Pfam" id="PF14062"/>
    </source>
</evidence>
<evidence type="ECO:0000313" key="4">
    <source>
        <dbReference type="Proteomes" id="UP001151002"/>
    </source>
</evidence>
<keyword evidence="4" id="KW-1185">Reference proteome</keyword>
<comment type="caution">
    <text evidence="3">The sequence shown here is derived from an EMBL/GenBank/DDBJ whole genome shotgun (WGS) entry which is preliminary data.</text>
</comment>
<dbReference type="Pfam" id="PF14062">
    <property type="entry name" value="DUF4253"/>
    <property type="match status" value="1"/>
</dbReference>
<evidence type="ECO:0000313" key="3">
    <source>
        <dbReference type="EMBL" id="MCY1138899.1"/>
    </source>
</evidence>
<feature type="region of interest" description="Disordered" evidence="1">
    <location>
        <begin position="109"/>
        <end position="157"/>
    </location>
</feature>